<keyword evidence="7" id="KW-1185">Reference proteome</keyword>
<keyword evidence="5" id="KW-0472">Membrane</keyword>
<dbReference type="GO" id="GO:0005829">
    <property type="term" value="C:cytosol"/>
    <property type="evidence" value="ECO:0007669"/>
    <property type="project" value="GOC"/>
</dbReference>
<dbReference type="InterPro" id="IPR042491">
    <property type="entry name" value="Vps35_C"/>
</dbReference>
<evidence type="ECO:0000256" key="2">
    <source>
        <dbReference type="ARBA" id="ARBA00006536"/>
    </source>
</evidence>
<reference evidence="6" key="1">
    <citation type="submission" date="2022-02" db="EMBL/GenBank/DDBJ databases">
        <authorList>
            <person name="Henning P.M."/>
            <person name="McCubbin A.G."/>
            <person name="Shore J.S."/>
        </authorList>
    </citation>
    <scope>NUCLEOTIDE SEQUENCE</scope>
    <source>
        <strain evidence="6">F60SS</strain>
        <tissue evidence="6">Leaves</tissue>
    </source>
</reference>
<comment type="similarity">
    <text evidence="2">Belongs to the VPS35 family.</text>
</comment>
<dbReference type="Proteomes" id="UP001141552">
    <property type="component" value="Unassembled WGS sequence"/>
</dbReference>
<name>A0A9Q0F7U9_9ROSI</name>
<gene>
    <name evidence="6" type="primary">VPS35B_1</name>
    <name evidence="6" type="ORF">Tsubulata_021805</name>
</gene>
<sequence>MLAHFIRIQELLFLAVHKACTPDNQTYSLLTFILVEALFELMKGLIKDLDETYEEVDEDDFKEQNSVARPIQMLSDEDPNEMFKIITVVKNHALTGGPKRICFV</sequence>
<dbReference type="Gene3D" id="1.25.40.660">
    <property type="entry name" value="Vacuolar protein sorting-associated protein 35, helical subcomplex Vps35-C"/>
    <property type="match status" value="1"/>
</dbReference>
<dbReference type="GO" id="GO:0006886">
    <property type="term" value="P:intracellular protein transport"/>
    <property type="evidence" value="ECO:0007669"/>
    <property type="project" value="TreeGrafter"/>
</dbReference>
<proteinExistence type="inferred from homology"/>
<accession>A0A9Q0F7U9</accession>
<evidence type="ECO:0000256" key="1">
    <source>
        <dbReference type="ARBA" id="ARBA00004170"/>
    </source>
</evidence>
<evidence type="ECO:0000256" key="3">
    <source>
        <dbReference type="ARBA" id="ARBA00022448"/>
    </source>
</evidence>
<dbReference type="GO" id="GO:0042147">
    <property type="term" value="P:retrograde transport, endosome to Golgi"/>
    <property type="evidence" value="ECO:0007669"/>
    <property type="project" value="InterPro"/>
</dbReference>
<dbReference type="GO" id="GO:0030906">
    <property type="term" value="C:retromer, cargo-selective complex"/>
    <property type="evidence" value="ECO:0007669"/>
    <property type="project" value="InterPro"/>
</dbReference>
<dbReference type="PANTHER" id="PTHR11099">
    <property type="entry name" value="VACUOLAR SORTING PROTEIN 35"/>
    <property type="match status" value="1"/>
</dbReference>
<evidence type="ECO:0000256" key="4">
    <source>
        <dbReference type="ARBA" id="ARBA00022927"/>
    </source>
</evidence>
<dbReference type="OrthoDB" id="10258141at2759"/>
<dbReference type="PANTHER" id="PTHR11099:SF0">
    <property type="entry name" value="VACUOLAR PROTEIN SORTING-ASSOCIATED PROTEIN 35"/>
    <property type="match status" value="1"/>
</dbReference>
<dbReference type="AlphaFoldDB" id="A0A9Q0F7U9"/>
<dbReference type="EMBL" id="JAKUCV010006805">
    <property type="protein sequence ID" value="KAJ4825800.1"/>
    <property type="molecule type" value="Genomic_DNA"/>
</dbReference>
<comment type="caution">
    <text evidence="6">The sequence shown here is derived from an EMBL/GenBank/DDBJ whole genome shotgun (WGS) entry which is preliminary data.</text>
</comment>
<evidence type="ECO:0000313" key="6">
    <source>
        <dbReference type="EMBL" id="KAJ4825800.1"/>
    </source>
</evidence>
<evidence type="ECO:0000313" key="7">
    <source>
        <dbReference type="Proteomes" id="UP001141552"/>
    </source>
</evidence>
<comment type="subcellular location">
    <subcellularLocation>
        <location evidence="1">Membrane</location>
        <topology evidence="1">Peripheral membrane protein</topology>
    </subcellularLocation>
</comment>
<organism evidence="6 7">
    <name type="scientific">Turnera subulata</name>
    <dbReference type="NCBI Taxonomy" id="218843"/>
    <lineage>
        <taxon>Eukaryota</taxon>
        <taxon>Viridiplantae</taxon>
        <taxon>Streptophyta</taxon>
        <taxon>Embryophyta</taxon>
        <taxon>Tracheophyta</taxon>
        <taxon>Spermatophyta</taxon>
        <taxon>Magnoliopsida</taxon>
        <taxon>eudicotyledons</taxon>
        <taxon>Gunneridae</taxon>
        <taxon>Pentapetalae</taxon>
        <taxon>rosids</taxon>
        <taxon>fabids</taxon>
        <taxon>Malpighiales</taxon>
        <taxon>Passifloraceae</taxon>
        <taxon>Turnera</taxon>
    </lineage>
</organism>
<keyword evidence="3" id="KW-0813">Transport</keyword>
<keyword evidence="4" id="KW-0653">Protein transport</keyword>
<protein>
    <submittedName>
        <fullName evidence="6">Vacuolar protein sorting-associated protein 35B</fullName>
    </submittedName>
</protein>
<dbReference type="InterPro" id="IPR005378">
    <property type="entry name" value="Vps35"/>
</dbReference>
<evidence type="ECO:0000256" key="5">
    <source>
        <dbReference type="ARBA" id="ARBA00023136"/>
    </source>
</evidence>
<reference evidence="6" key="2">
    <citation type="journal article" date="2023" name="Plants (Basel)">
        <title>Annotation of the Turnera subulata (Passifloraceae) Draft Genome Reveals the S-Locus Evolved after the Divergence of Turneroideae from Passifloroideae in a Stepwise Manner.</title>
        <authorList>
            <person name="Henning P.M."/>
            <person name="Roalson E.H."/>
            <person name="Mir W."/>
            <person name="McCubbin A.G."/>
            <person name="Shore J.S."/>
        </authorList>
    </citation>
    <scope>NUCLEOTIDE SEQUENCE</scope>
    <source>
        <strain evidence="6">F60SS</strain>
    </source>
</reference>
<dbReference type="GO" id="GO:0005770">
    <property type="term" value="C:late endosome"/>
    <property type="evidence" value="ECO:0007669"/>
    <property type="project" value="TreeGrafter"/>
</dbReference>